<accession>A0A1H4BE42</accession>
<proteinExistence type="predicted"/>
<keyword evidence="1" id="KW-0732">Signal</keyword>
<dbReference type="OrthoDB" id="9800417at2"/>
<dbReference type="RefSeq" id="WP_091341615.1">
    <property type="nucleotide sequence ID" value="NZ_FNRM01000003.1"/>
</dbReference>
<keyword evidence="3" id="KW-0269">Exonuclease</keyword>
<dbReference type="PANTHER" id="PTHR42834">
    <property type="entry name" value="ENDONUCLEASE/EXONUCLEASE/PHOSPHATASE FAMILY PROTEIN (AFU_ORTHOLOGUE AFUA_3G09210)"/>
    <property type="match status" value="1"/>
</dbReference>
<feature type="signal peptide" evidence="1">
    <location>
        <begin position="1"/>
        <end position="18"/>
    </location>
</feature>
<dbReference type="GO" id="GO:0004527">
    <property type="term" value="F:exonuclease activity"/>
    <property type="evidence" value="ECO:0007669"/>
    <property type="project" value="UniProtKB-KW"/>
</dbReference>
<dbReference type="Gene3D" id="3.60.10.10">
    <property type="entry name" value="Endonuclease/exonuclease/phosphatase"/>
    <property type="match status" value="1"/>
</dbReference>
<keyword evidence="3" id="KW-0255">Endonuclease</keyword>
<feature type="domain" description="Endonuclease/exonuclease/phosphatase" evidence="2">
    <location>
        <begin position="655"/>
        <end position="960"/>
    </location>
</feature>
<dbReference type="InterPro" id="IPR047971">
    <property type="entry name" value="ExeM-like"/>
</dbReference>
<reference evidence="3 4" key="1">
    <citation type="submission" date="2016-10" db="EMBL/GenBank/DDBJ databases">
        <authorList>
            <person name="de Groot N.N."/>
        </authorList>
    </citation>
    <scope>NUCLEOTIDE SEQUENCE [LARGE SCALE GENOMIC DNA]</scope>
    <source>
        <strain evidence="3 4">CGMCC 1.3430</strain>
    </source>
</reference>
<dbReference type="PANTHER" id="PTHR42834:SF1">
    <property type="entry name" value="ENDONUCLEASE_EXONUCLEASE_PHOSPHATASE FAMILY PROTEIN (AFU_ORTHOLOGUE AFUA_3G09210)"/>
    <property type="match status" value="1"/>
</dbReference>
<protein>
    <submittedName>
        <fullName evidence="3">Endonuclease/Exonuclease/phosphatase family protein</fullName>
    </submittedName>
</protein>
<organism evidence="3 4">
    <name type="scientific">Alkalimonas amylolytica</name>
    <dbReference type="NCBI Taxonomy" id="152573"/>
    <lineage>
        <taxon>Bacteria</taxon>
        <taxon>Pseudomonadati</taxon>
        <taxon>Pseudomonadota</taxon>
        <taxon>Gammaproteobacteria</taxon>
        <taxon>Alkalimonas</taxon>
    </lineage>
</organism>
<dbReference type="InterPro" id="IPR036691">
    <property type="entry name" value="Endo/exonu/phosph_ase_sf"/>
</dbReference>
<name>A0A1H4BE42_ALKAM</name>
<dbReference type="STRING" id="152573.SAMN04488051_103314"/>
<gene>
    <name evidence="3" type="ORF">SAMN04488051_103314</name>
</gene>
<dbReference type="InterPro" id="IPR005135">
    <property type="entry name" value="Endo/exonuclease/phosphatase"/>
</dbReference>
<feature type="chain" id="PRO_5011633443" evidence="1">
    <location>
        <begin position="19"/>
        <end position="1056"/>
    </location>
</feature>
<evidence type="ECO:0000256" key="1">
    <source>
        <dbReference type="SAM" id="SignalP"/>
    </source>
</evidence>
<keyword evidence="4" id="KW-1185">Reference proteome</keyword>
<dbReference type="CDD" id="cd10283">
    <property type="entry name" value="MnuA_DNase1-like"/>
    <property type="match status" value="1"/>
</dbReference>
<dbReference type="AlphaFoldDB" id="A0A1H4BE42"/>
<dbReference type="NCBIfam" id="NF038128">
    <property type="entry name" value="choice_anch_J"/>
    <property type="match status" value="1"/>
</dbReference>
<dbReference type="EMBL" id="FNRM01000003">
    <property type="protein sequence ID" value="SEA46429.1"/>
    <property type="molecule type" value="Genomic_DNA"/>
</dbReference>
<dbReference type="CDD" id="cd04486">
    <property type="entry name" value="YhcR_OBF_like"/>
    <property type="match status" value="1"/>
</dbReference>
<evidence type="ECO:0000313" key="3">
    <source>
        <dbReference type="EMBL" id="SEA46429.1"/>
    </source>
</evidence>
<dbReference type="Pfam" id="PF03372">
    <property type="entry name" value="Exo_endo_phos"/>
    <property type="match status" value="1"/>
</dbReference>
<sequence length="1056" mass="114250">MKQLFALVLLLGTFGLWAQTPIAYWSQNFNELPDGSFGFNPESFPQQPDVGAGAIVLTNFNEDTAANGSYITIQSFAGSTINALPGYAAGGSLSVQGGPGTSNNGAAIVLQISSEGYQDLQLSWAQRGTATGFNERRISWSVDGENFTDFAVDSGALGSSFQLRSYDFSAVTELNNQASVYFRIELNGASNATGNNRFDNLLVTGTLTADADRIVVYQRDFASNPFEKGWQQWSLQGEQQWQWDGGFNNVSFSGFVDGSCSANDSWLVSPAFDVDSQTGERLAIDIARGFAGVNNLDIYYSTQFSGTELHPADWVLLTSISPDDFSSNNVPVRFDGFEQLSALNGSVHLALRYQFDSGNCSTWRLANLLLTAENPVEPVAFACDNPATRIHQVQGAGFQSPLQGAEVQLQAVVTAVFQQTDNGGLGGFYLQEKDHHQDSNPLTSEGIFVYDNGFGVPVQPGDLVRVRGTVAEFFEETQLANISELAVCDSNRLHLVSPAQISLPVANFEQLESIAGMWVQTADDLTVTDVFNAVRFGEFTVSNGRLFNPTQIVTPGSEAQTLMASNRLNRIIIDNGLTGVNRQPFITGKDGINEISASNPIRNGYLLQAGLDGVMSYAFGAYRVRYLSTPYFITSGNPRMDAPELAEQGDLKVATFNVENLFTTFDLPGNRCGPNALGCRGARSDSELERQLDKLVPAIQALEADVLALIEIENDADDSTLEHLVEALNAAATSADWSYVATGWLGTDAIKPAFIYRANRVSLHGDFAVLDSSVDPDFDTSRQRPALAQSFATEQGAVFTAVAVHLRAKSCGNASGVNADQGDGQGCWNNWRTKSAEAMLRWLDTDPTNSGNSDILVLGDFNAYAKEDPLAALEAAGFVNLAVQSNQDDYSVYSYTFMGESGSLDHAFASPSMTAKVLEAKSWHINADEMPAFNYSEGPLPGGLEKPANFYAADPFRASDHDPLLIALQLSEPLPPLNAELNVIRVNRARSGSTLVQLRITGDAAGLQLVRDGTVVTSIHRAGRYNDQFRTEASQASYQLCHAQSTQCTELLTVQF</sequence>
<dbReference type="Proteomes" id="UP000198773">
    <property type="component" value="Unassembled WGS sequence"/>
</dbReference>
<evidence type="ECO:0000259" key="2">
    <source>
        <dbReference type="Pfam" id="PF03372"/>
    </source>
</evidence>
<dbReference type="SUPFAM" id="SSF56219">
    <property type="entry name" value="DNase I-like"/>
    <property type="match status" value="1"/>
</dbReference>
<dbReference type="GO" id="GO:0004519">
    <property type="term" value="F:endonuclease activity"/>
    <property type="evidence" value="ECO:0007669"/>
    <property type="project" value="UniProtKB-KW"/>
</dbReference>
<dbReference type="NCBIfam" id="NF033681">
    <property type="entry name" value="ExeM_NucH_DNase"/>
    <property type="match status" value="1"/>
</dbReference>
<keyword evidence="3" id="KW-0540">Nuclease</keyword>
<evidence type="ECO:0000313" key="4">
    <source>
        <dbReference type="Proteomes" id="UP000198773"/>
    </source>
</evidence>
<keyword evidence="3" id="KW-0378">Hydrolase</keyword>